<feature type="transmembrane region" description="Helical" evidence="1">
    <location>
        <begin position="272"/>
        <end position="293"/>
    </location>
</feature>
<feature type="transmembrane region" description="Helical" evidence="1">
    <location>
        <begin position="67"/>
        <end position="85"/>
    </location>
</feature>
<dbReference type="Proteomes" id="UP000689195">
    <property type="component" value="Unassembled WGS sequence"/>
</dbReference>
<feature type="transmembrane region" description="Helical" evidence="1">
    <location>
        <begin position="122"/>
        <end position="141"/>
    </location>
</feature>
<keyword evidence="1" id="KW-1133">Transmembrane helix</keyword>
<reference evidence="2" key="1">
    <citation type="submission" date="2021-01" db="EMBL/GenBank/DDBJ databases">
        <authorList>
            <consortium name="Genoscope - CEA"/>
            <person name="William W."/>
        </authorList>
    </citation>
    <scope>NUCLEOTIDE SEQUENCE</scope>
</reference>
<name>A0A8S1VRJ0_9CILI</name>
<sequence>MIIKEFTSQPSKYIHFGLQILNDLLILKCGLLIFTNGQKPENSFEIFLLYLVRPYAYFIRSNLQVEYILFTFVTMQIFILYWFYLMNIQKNDKKTTSYIDQISKYESRSTLYFLMIKIWKTLFLFLTEFLGYLLIEGYFLILFDKIQDNLFCIISSVIIIFEILIIIILQEIFWNQSLHYIPKQLNQINQPTISILYTKLLKIITLCLFASQISYKSVIVLGISILNSIYELYILLILKIKHDLIIISLDVLMQCLIICVSIQQLIINASSFGLQFLWIIVGILLYKLISLYYMNNSILQIQVVQLNDNKIDYKLLDGKQKLFKYQKLIQERGSEYRLANKILVIQHQQKCSKQYCFCRNDEMIMIKLEHLILKEQIDVFKTFIKQSHVQSSLFYLQFIQLLIYNNRLFEALNITQKLLNSFNRKSQFMKQVQLIKGQVSITHKMLFRLLQHQIFMSIRCSIQSKSSSATKLQVIKQAIRQFQQKFDSEKTIQNKFNNIMKYKIDFLDELSNTPNLEDEFINYQAFKIIQEMDQFKELLMYNFQQMPTSNNKSLLLFFQIEILNDLINSQTINTMNTHLEDQEQIIFSNNVYQELVNQYQFASFILKDEDNIEFVSNNEKKQLKIGQRKYIAFEEMVPQSLISLHKYLIKDFFQTGKNKYYLNINQSFLQVSAGIISPIEMCMDISFDLKMNQLLVTIFLKQLSSDNQVHYIILDSQFKIREISQILYENILDYPANTKMLLNDISVFIFIPELKEKDFIQDRTLGMYKLFFPLNINKQASPNLKTYKKSQDFFKGLISVKVRFINKKNLYYIIEISDLKSEKPQLLESISIPQGEIDEKEIINVPLEINLWNEITSLNQINQQQYTSHLDSQRPLLVKSLSDGLELKIENNHKLVNNSKTSKKLKNSIASVQNQYSEKAQQQFDDVGSQVSSVAAVRRSLYFKQFKIINELIYSKIFPNNIKLFNITFFIYILVGIINMIILIEQVQNLQKYQDLMVLLSIKYDIYEPIESFLNTRYTIVGLNQAISTKMITQQEYNQLVAFPNSNLVKGYDDLKSNIMDVIQRKEFQSFLKDYYRHTNLFSYNFYWYTSTNKGSQRNTTFRSGILAMLNYQYEYKLAFTIRPLVIDSAYSYYSYKNYLSIFSIFTQLSNDILDLLINSLTNQQFELIVINATFNCLLTIISIGYFYYLVKQRRLKNKILSLLPQQDKDIMLYEIQRLKLLQSHINSNYNYLCQYTLEIQQFDENLKKQEEEFYKLVNRKGKKTSGLKRKRQVTIYNFIQVGIFLFSFIVILLINLLTINSLDQYLFKQKNTGQIYSSLSNTGVNILIIYAQREILYRIVAFAFLTSQDIQGIQDQVDNSLIQIQNFSTQFLQVNQNDYLLDDNSMNLFTDISTQSLCNFLPEKYANVSQSLCPFVLQGILNKGLIPTLNLMYTSVYAEKQVNNFTSRPPTQVPLRELEGATFTSWVIKELVKDLAQNLNNYSSQLQMTFTIIYAFCIAYQLLFGLIIVIKISNYEMIQISHLRKVVYLLPQSILLFDDSFQRQIKIIMKQEDLT</sequence>
<evidence type="ECO:0000256" key="1">
    <source>
        <dbReference type="SAM" id="Phobius"/>
    </source>
</evidence>
<keyword evidence="1" id="KW-0472">Membrane</keyword>
<feature type="transmembrane region" description="Helical" evidence="1">
    <location>
        <begin position="12"/>
        <end position="34"/>
    </location>
</feature>
<evidence type="ECO:0000313" key="2">
    <source>
        <dbReference type="EMBL" id="CAD8178893.1"/>
    </source>
</evidence>
<keyword evidence="1" id="KW-0812">Transmembrane</keyword>
<evidence type="ECO:0008006" key="4">
    <source>
        <dbReference type="Google" id="ProtNLM"/>
    </source>
</evidence>
<gene>
    <name evidence="2" type="ORF">PPENT_87.1.T0700172</name>
</gene>
<feature type="transmembrane region" description="Helical" evidence="1">
    <location>
        <begin position="1276"/>
        <end position="1298"/>
    </location>
</feature>
<feature type="transmembrane region" description="Helical" evidence="1">
    <location>
        <begin position="153"/>
        <end position="174"/>
    </location>
</feature>
<feature type="transmembrane region" description="Helical" evidence="1">
    <location>
        <begin position="195"/>
        <end position="213"/>
    </location>
</feature>
<accession>A0A8S1VRJ0</accession>
<proteinExistence type="predicted"/>
<feature type="transmembrane region" description="Helical" evidence="1">
    <location>
        <begin position="245"/>
        <end position="266"/>
    </location>
</feature>
<organism evidence="2 3">
    <name type="scientific">Paramecium pentaurelia</name>
    <dbReference type="NCBI Taxonomy" id="43138"/>
    <lineage>
        <taxon>Eukaryota</taxon>
        <taxon>Sar</taxon>
        <taxon>Alveolata</taxon>
        <taxon>Ciliophora</taxon>
        <taxon>Intramacronucleata</taxon>
        <taxon>Oligohymenophorea</taxon>
        <taxon>Peniculida</taxon>
        <taxon>Parameciidae</taxon>
        <taxon>Paramecium</taxon>
    </lineage>
</organism>
<dbReference type="EMBL" id="CAJJDO010000070">
    <property type="protein sequence ID" value="CAD8178893.1"/>
    <property type="molecule type" value="Genomic_DNA"/>
</dbReference>
<feature type="transmembrane region" description="Helical" evidence="1">
    <location>
        <begin position="219"/>
        <end position="238"/>
    </location>
</feature>
<evidence type="ECO:0000313" key="3">
    <source>
        <dbReference type="Proteomes" id="UP000689195"/>
    </source>
</evidence>
<comment type="caution">
    <text evidence="2">The sequence shown here is derived from an EMBL/GenBank/DDBJ whole genome shotgun (WGS) entry which is preliminary data.</text>
</comment>
<keyword evidence="3" id="KW-1185">Reference proteome</keyword>
<protein>
    <recommendedName>
        <fullName evidence="4">Transmembrane protein</fullName>
    </recommendedName>
</protein>
<feature type="transmembrane region" description="Helical" evidence="1">
    <location>
        <begin position="1168"/>
        <end position="1191"/>
    </location>
</feature>
<feature type="transmembrane region" description="Helical" evidence="1">
    <location>
        <begin position="1489"/>
        <end position="1511"/>
    </location>
</feature>
<feature type="transmembrane region" description="Helical" evidence="1">
    <location>
        <begin position="964"/>
        <end position="984"/>
    </location>
</feature>